<reference evidence="2" key="2">
    <citation type="submission" date="2023-06" db="EMBL/GenBank/DDBJ databases">
        <title>Itaconate inhibition of nontuberculous mycobacteria.</title>
        <authorList>
            <person name="Breen P."/>
            <person name="Zimbric M."/>
            <person name="Caverly L."/>
        </authorList>
    </citation>
    <scope>NUCLEOTIDE SEQUENCE</scope>
    <source>
        <strain evidence="2">FLAC1071</strain>
    </source>
</reference>
<gene>
    <name evidence="1" type="ORF">MYCOZU2_01015</name>
    <name evidence="2" type="ORF">QRB35_24620</name>
</gene>
<evidence type="ECO:0000313" key="2">
    <source>
        <dbReference type="EMBL" id="MDM3929172.1"/>
    </source>
</evidence>
<protein>
    <submittedName>
        <fullName evidence="1">Uncharacterized protein</fullName>
    </submittedName>
</protein>
<dbReference type="AlphaFoldDB" id="A0A220Y7N1"/>
<dbReference type="EMBL" id="JASZZX010000032">
    <property type="protein sequence ID" value="MDM3929172.1"/>
    <property type="molecule type" value="Genomic_DNA"/>
</dbReference>
<dbReference type="RefSeq" id="WP_132160383.1">
    <property type="nucleotide sequence ID" value="NZ_CAAHFK010000010.1"/>
</dbReference>
<accession>A0A220Y7N1</accession>
<dbReference type="Proteomes" id="UP000198286">
    <property type="component" value="Chromosome"/>
</dbReference>
<name>A0A220Y7N1_MYCIT</name>
<organism evidence="1 3">
    <name type="scientific">Mycobacterium intracellulare subsp. chimaera</name>
    <dbReference type="NCBI Taxonomy" id="222805"/>
    <lineage>
        <taxon>Bacteria</taxon>
        <taxon>Bacillati</taxon>
        <taxon>Actinomycetota</taxon>
        <taxon>Actinomycetes</taxon>
        <taxon>Mycobacteriales</taxon>
        <taxon>Mycobacteriaceae</taxon>
        <taxon>Mycobacterium</taxon>
        <taxon>Mycobacterium avium complex (MAC)</taxon>
    </lineage>
</organism>
<evidence type="ECO:0000313" key="1">
    <source>
        <dbReference type="EMBL" id="ASL13457.1"/>
    </source>
</evidence>
<dbReference type="Proteomes" id="UP001529272">
    <property type="component" value="Unassembled WGS sequence"/>
</dbReference>
<reference evidence="2" key="3">
    <citation type="submission" date="2023-06" db="EMBL/GenBank/DDBJ databases">
        <authorList>
            <person name="Spilker T."/>
        </authorList>
    </citation>
    <scope>NUCLEOTIDE SEQUENCE</scope>
    <source>
        <strain evidence="2">FLAC1071</strain>
    </source>
</reference>
<sequence>MQPDQQMIEALVNLATNGVLDRIGNRAKRARNCGSGDCTRTILSRGARLSATTPLLRRRIP</sequence>
<evidence type="ECO:0000313" key="3">
    <source>
        <dbReference type="Proteomes" id="UP000198286"/>
    </source>
</evidence>
<reference evidence="1 3" key="1">
    <citation type="journal article" date="2017" name="Lancet Infect. Dis.">
        <title>Global outbreak of severe Mycobacterium chimaera disease after cardiac surgery: a molecular epidemiological study.</title>
        <authorList>
            <person name="van Ingen J."/>
            <person name="Kohl T."/>
            <person name="Kranzer K."/>
            <person name="Hasse B."/>
            <person name="Keller P."/>
            <person name="Szafranska A."/>
            <person name="Hillemann D."/>
            <person name="Chand M."/>
            <person name="Schreiber P."/>
            <person name="Sommerstein R."/>
            <person name="Berger C."/>
            <person name="Genoni M."/>
            <person name="Ruegg C."/>
            <person name="Troillet N."/>
            <person name="Widmer A.F."/>
            <person name="Becker S.L."/>
            <person name="Herrmann M."/>
            <person name="Eckmanns T."/>
            <person name="Haller S."/>
            <person name="Hoeller C."/>
            <person name="Debast S.B."/>
            <person name="Wolfhagen M.J."/>
            <person name="Hopman J."/>
            <person name="Kluytmans J."/>
            <person name="Langelaar M."/>
            <person name="Notermans D.W."/>
            <person name="ten Oever J."/>
            <person name="van den Barselaar P."/>
            <person name="Vonk A.B.A."/>
            <person name="Vos M.C."/>
            <person name="Ahmed N."/>
            <person name="Brown T."/>
            <person name="Crook D."/>
            <person name="Lamagni T."/>
            <person name="Phin N."/>
            <person name="Smith E.G."/>
            <person name="Zambon M."/>
            <person name="Serr A."/>
            <person name="Goetting T."/>
            <person name="Ebner W."/>
            <person name="Thuermer A."/>
            <person name="Utpatel C."/>
            <person name="Sproer C."/>
            <person name="Bunk B."/>
            <person name="Nubel U."/>
            <person name="Bloemberg G."/>
            <person name="Bottger E."/>
            <person name="Niemann S."/>
            <person name="Wagner D."/>
            <person name="Sax H."/>
        </authorList>
    </citation>
    <scope>NUCLEOTIDE SEQUENCE [LARGE SCALE GENOMIC DNA]</scope>
    <source>
        <strain evidence="1 3">ZUERICH-2</strain>
    </source>
</reference>
<evidence type="ECO:0000313" key="4">
    <source>
        <dbReference type="Proteomes" id="UP001529272"/>
    </source>
</evidence>
<keyword evidence="4" id="KW-1185">Reference proteome</keyword>
<dbReference type="GeneID" id="77303743"/>
<proteinExistence type="predicted"/>
<dbReference type="EMBL" id="CP015267">
    <property type="protein sequence ID" value="ASL13457.1"/>
    <property type="molecule type" value="Genomic_DNA"/>
</dbReference>